<keyword evidence="5 7" id="KW-0472">Membrane</keyword>
<keyword evidence="8" id="KW-0732">Signal</keyword>
<evidence type="ECO:0000313" key="10">
    <source>
        <dbReference type="WBParaSite" id="PSAMB.scaffold2485size22939.g17997.t1"/>
    </source>
</evidence>
<comment type="similarity">
    <text evidence="2">Belongs to the TMEM9 family.</text>
</comment>
<keyword evidence="3 7" id="KW-0812">Transmembrane</keyword>
<evidence type="ECO:0000256" key="6">
    <source>
        <dbReference type="SAM" id="MobiDB-lite"/>
    </source>
</evidence>
<reference evidence="10" key="1">
    <citation type="submission" date="2022-11" db="UniProtKB">
        <authorList>
            <consortium name="WormBaseParasite"/>
        </authorList>
    </citation>
    <scope>IDENTIFICATION</scope>
</reference>
<feature type="region of interest" description="Disordered" evidence="6">
    <location>
        <begin position="144"/>
        <end position="179"/>
    </location>
</feature>
<evidence type="ECO:0000256" key="7">
    <source>
        <dbReference type="SAM" id="Phobius"/>
    </source>
</evidence>
<dbReference type="PANTHER" id="PTHR13064">
    <property type="entry name" value="TRANSMEMBRANE PROTEIN 9 FAMILY MEMBER"/>
    <property type="match status" value="1"/>
</dbReference>
<organism evidence="9 10">
    <name type="scientific">Plectus sambesii</name>
    <dbReference type="NCBI Taxonomy" id="2011161"/>
    <lineage>
        <taxon>Eukaryota</taxon>
        <taxon>Metazoa</taxon>
        <taxon>Ecdysozoa</taxon>
        <taxon>Nematoda</taxon>
        <taxon>Chromadorea</taxon>
        <taxon>Plectida</taxon>
        <taxon>Plectina</taxon>
        <taxon>Plectoidea</taxon>
        <taxon>Plectidae</taxon>
        <taxon>Plectus</taxon>
    </lineage>
</organism>
<accession>A0A914VTT3</accession>
<protein>
    <submittedName>
        <fullName evidence="10">Transmembrane protein 9</fullName>
    </submittedName>
</protein>
<keyword evidence="4 7" id="KW-1133">Transmembrane helix</keyword>
<dbReference type="AlphaFoldDB" id="A0A914VTT3"/>
<comment type="subcellular location">
    <subcellularLocation>
        <location evidence="1">Membrane</location>
    </subcellularLocation>
</comment>
<feature type="chain" id="PRO_5037631914" evidence="8">
    <location>
        <begin position="24"/>
        <end position="215"/>
    </location>
</feature>
<dbReference type="GO" id="GO:0005765">
    <property type="term" value="C:lysosomal membrane"/>
    <property type="evidence" value="ECO:0007669"/>
    <property type="project" value="InterPro"/>
</dbReference>
<feature type="compositionally biased region" description="Polar residues" evidence="6">
    <location>
        <begin position="150"/>
        <end position="172"/>
    </location>
</feature>
<sequence length="215" mass="24553">MSFVVIFISLLAVVSLNVGCVRGEFEDARCRCVCPSIQPYANPNATELNLKRRYYTETNIHSDECGTNVVRKSVLKDVDVTRLETFLANCECKYEVRNTVMIKVVVIFVICVMVVLVTYMCFLLCLDPMLRRQRSGIRYEHHKDEDTDENIFSSPANNEMQPTASVTSSTSDGHIRTRNAGGGSVLDRVEAQQNKWMRKVEEQRKNIFTDHTMLN</sequence>
<evidence type="ECO:0000313" key="9">
    <source>
        <dbReference type="Proteomes" id="UP000887566"/>
    </source>
</evidence>
<feature type="transmembrane region" description="Helical" evidence="7">
    <location>
        <begin position="100"/>
        <end position="126"/>
    </location>
</feature>
<dbReference type="InterPro" id="IPR008853">
    <property type="entry name" value="TMEM9/TMEM9B"/>
</dbReference>
<dbReference type="Proteomes" id="UP000887566">
    <property type="component" value="Unplaced"/>
</dbReference>
<evidence type="ECO:0000256" key="1">
    <source>
        <dbReference type="ARBA" id="ARBA00004370"/>
    </source>
</evidence>
<name>A0A914VTT3_9BILA</name>
<dbReference type="Pfam" id="PF05434">
    <property type="entry name" value="Tmemb_9"/>
    <property type="match status" value="1"/>
</dbReference>
<evidence type="ECO:0000256" key="5">
    <source>
        <dbReference type="ARBA" id="ARBA00023136"/>
    </source>
</evidence>
<evidence type="ECO:0000256" key="2">
    <source>
        <dbReference type="ARBA" id="ARBA00007264"/>
    </source>
</evidence>
<proteinExistence type="inferred from homology"/>
<dbReference type="PANTHER" id="PTHR13064:SF6">
    <property type="entry name" value="TRANSMEMBRANE PROTEIN 9"/>
    <property type="match status" value="1"/>
</dbReference>
<evidence type="ECO:0000256" key="8">
    <source>
        <dbReference type="SAM" id="SignalP"/>
    </source>
</evidence>
<evidence type="ECO:0000256" key="4">
    <source>
        <dbReference type="ARBA" id="ARBA00022989"/>
    </source>
</evidence>
<dbReference type="WBParaSite" id="PSAMB.scaffold2485size22939.g17997.t1">
    <property type="protein sequence ID" value="PSAMB.scaffold2485size22939.g17997.t1"/>
    <property type="gene ID" value="PSAMB.scaffold2485size22939.g17997"/>
</dbReference>
<evidence type="ECO:0000256" key="3">
    <source>
        <dbReference type="ARBA" id="ARBA00022692"/>
    </source>
</evidence>
<keyword evidence="9" id="KW-1185">Reference proteome</keyword>
<feature type="signal peptide" evidence="8">
    <location>
        <begin position="1"/>
        <end position="23"/>
    </location>
</feature>